<comment type="catalytic activity">
    <reaction evidence="12">
        <text>(6S)-5,6,7,8-tetrahydrofolyl-(gamma-L-Glu)(n) + L-glutamate + ATP = (6S)-5,6,7,8-tetrahydrofolyl-(gamma-L-Glu)(n+1) + ADP + phosphate + H(+)</text>
        <dbReference type="Rhea" id="RHEA:10580"/>
        <dbReference type="Rhea" id="RHEA-COMP:14738"/>
        <dbReference type="Rhea" id="RHEA-COMP:14740"/>
        <dbReference type="ChEBI" id="CHEBI:15378"/>
        <dbReference type="ChEBI" id="CHEBI:29985"/>
        <dbReference type="ChEBI" id="CHEBI:30616"/>
        <dbReference type="ChEBI" id="CHEBI:43474"/>
        <dbReference type="ChEBI" id="CHEBI:141005"/>
        <dbReference type="ChEBI" id="CHEBI:456216"/>
        <dbReference type="EC" id="6.3.2.17"/>
    </reaction>
</comment>
<name>E0RWY0_BUTPB</name>
<dbReference type="InterPro" id="IPR018109">
    <property type="entry name" value="Folylpolyglutamate_synth_CS"/>
</dbReference>
<dbReference type="PANTHER" id="PTHR11136:SF5">
    <property type="entry name" value="FOLYLPOLYGLUTAMATE SYNTHASE, MITOCHONDRIAL"/>
    <property type="match status" value="1"/>
</dbReference>
<keyword evidence="7 13" id="KW-0547">Nucleotide-binding</keyword>
<comment type="pathway">
    <text evidence="2">Cofactor biosynthesis; tetrahydrofolylpolyglutamate biosynthesis.</text>
</comment>
<protein>
    <recommendedName>
        <fullName evidence="3">tetrahydrofolate synthase</fullName>
        <ecNumber evidence="3">6.3.2.17</ecNumber>
    </recommendedName>
    <alternativeName>
        <fullName evidence="11">Folylpoly-gamma-glutamate synthetase</fullName>
    </alternativeName>
    <alternativeName>
        <fullName evidence="10">Tetrahydrofolylpolyglutamate synthase</fullName>
    </alternativeName>
</protein>
<dbReference type="GO" id="GO:0004326">
    <property type="term" value="F:tetrahydrofolylpolyglutamate synthase activity"/>
    <property type="evidence" value="ECO:0007669"/>
    <property type="project" value="UniProtKB-EC"/>
</dbReference>
<dbReference type="KEGG" id="bpb:bpr_I2155"/>
<keyword evidence="6" id="KW-0479">Metal-binding</keyword>
<keyword evidence="17" id="KW-1185">Reference proteome</keyword>
<keyword evidence="8 13" id="KW-0067">ATP-binding</keyword>
<dbReference type="InterPro" id="IPR036615">
    <property type="entry name" value="Mur_ligase_C_dom_sf"/>
</dbReference>
<evidence type="ECO:0000256" key="1">
    <source>
        <dbReference type="ARBA" id="ARBA00001946"/>
    </source>
</evidence>
<evidence type="ECO:0000256" key="4">
    <source>
        <dbReference type="ARBA" id="ARBA00022563"/>
    </source>
</evidence>
<dbReference type="PANTHER" id="PTHR11136">
    <property type="entry name" value="FOLYLPOLYGLUTAMATE SYNTHASE-RELATED"/>
    <property type="match status" value="1"/>
</dbReference>
<organism evidence="16 17">
    <name type="scientific">Butyrivibrio proteoclasticus (strain ATCC 51982 / DSM 14932 / B316)</name>
    <name type="common">Clostridium proteoclasticum</name>
    <dbReference type="NCBI Taxonomy" id="515622"/>
    <lineage>
        <taxon>Bacteria</taxon>
        <taxon>Bacillati</taxon>
        <taxon>Bacillota</taxon>
        <taxon>Clostridia</taxon>
        <taxon>Lachnospirales</taxon>
        <taxon>Lachnospiraceae</taxon>
        <taxon>Butyrivibrio</taxon>
    </lineage>
</organism>
<evidence type="ECO:0000259" key="14">
    <source>
        <dbReference type="Pfam" id="PF02875"/>
    </source>
</evidence>
<gene>
    <name evidence="16" type="primary">folC</name>
    <name evidence="16" type="ordered locus">bpr_I2155</name>
</gene>
<evidence type="ECO:0000256" key="5">
    <source>
        <dbReference type="ARBA" id="ARBA00022598"/>
    </source>
</evidence>
<dbReference type="eggNOG" id="COG0285">
    <property type="taxonomic scope" value="Bacteria"/>
</dbReference>
<dbReference type="PROSITE" id="PS01011">
    <property type="entry name" value="FOLYLPOLYGLU_SYNT_1"/>
    <property type="match status" value="1"/>
</dbReference>
<dbReference type="InterPro" id="IPR001645">
    <property type="entry name" value="Folylpolyglutamate_synth"/>
</dbReference>
<dbReference type="EC" id="6.3.2.17" evidence="3"/>
<evidence type="ECO:0000256" key="7">
    <source>
        <dbReference type="ARBA" id="ARBA00022741"/>
    </source>
</evidence>
<sequence length="465" mass="51902">MSTEILGKVADFISRADGGEHISVTECEDFLNQVPSFTDKHTIEDTRAYLDFLGNPDENMKIIHVAGTNGKGSACSYISSILMKAGYSVGMFTSPHLVKITERFQIDGKPISDGVFVEVFIEMLRRTVEYNSDKGNTNSFYFPTYFEYLFFMAMLLYDVYPVDYLVLETGLGGRLDATNAVKKPLVSVITEIGYDHMQYLGETIEEIAFEKAGIIKSGVPIVFFDKRDESTAVIKKRALELDSRAVVVESRNIQDTRRIEDEAGNKYIAFSLNSLYDKYVDIRLSTEALYQSENAALAVETVGILRGLGTEISELDIREGLLSAKWEGRMEEVRPGIYVDGAHNIDGIMAFLESIKNMNCSGRKLMLFGIVSDKQYKEIVRSILEAREFEQIYVAVLETSRSLSVSDLKGAFEDAKDELGIIGVPVKYYSNVRDAITDIITNRKSGDMVFAAGSLYLAGQIKGML</sequence>
<reference evidence="16 17" key="1">
    <citation type="journal article" date="2010" name="PLoS ONE">
        <title>The glycobiome of the rumen bacterium Butyrivibrio proteoclasticus B316(T) highlights adaptation to a polysaccharide-rich environment.</title>
        <authorList>
            <person name="Kelly W.J."/>
            <person name="Leahy S.C."/>
            <person name="Altermann E."/>
            <person name="Yeoman C.J."/>
            <person name="Dunne J.C."/>
            <person name="Kong Z."/>
            <person name="Pacheco D.M."/>
            <person name="Li D."/>
            <person name="Noel S.J."/>
            <person name="Moon C.D."/>
            <person name="Cookson A.L."/>
            <person name="Attwood G.T."/>
        </authorList>
    </citation>
    <scope>NUCLEOTIDE SEQUENCE [LARGE SCALE GENOMIC DNA]</scope>
    <source>
        <strain evidence="17">ATCC 51982 / DSM 14932 / B316</strain>
    </source>
</reference>
<feature type="domain" description="Mur ligase C-terminal" evidence="14">
    <location>
        <begin position="328"/>
        <end position="454"/>
    </location>
</feature>
<dbReference type="Proteomes" id="UP000001299">
    <property type="component" value="Chromosome 1"/>
</dbReference>
<evidence type="ECO:0000256" key="9">
    <source>
        <dbReference type="ARBA" id="ARBA00022842"/>
    </source>
</evidence>
<dbReference type="SUPFAM" id="SSF53244">
    <property type="entry name" value="MurD-like peptide ligases, peptide-binding domain"/>
    <property type="match status" value="1"/>
</dbReference>
<evidence type="ECO:0000256" key="2">
    <source>
        <dbReference type="ARBA" id="ARBA00005150"/>
    </source>
</evidence>
<dbReference type="Gene3D" id="3.40.1190.10">
    <property type="entry name" value="Mur-like, catalytic domain"/>
    <property type="match status" value="1"/>
</dbReference>
<comment type="similarity">
    <text evidence="13">Belongs to the folylpolyglutamate synthase family.</text>
</comment>
<evidence type="ECO:0000256" key="13">
    <source>
        <dbReference type="PIRNR" id="PIRNR001563"/>
    </source>
</evidence>
<keyword evidence="5 13" id="KW-0436">Ligase</keyword>
<proteinExistence type="inferred from homology"/>
<keyword evidence="4" id="KW-0554">One-carbon metabolism</keyword>
<evidence type="ECO:0000256" key="10">
    <source>
        <dbReference type="ARBA" id="ARBA00030592"/>
    </source>
</evidence>
<evidence type="ECO:0000259" key="15">
    <source>
        <dbReference type="Pfam" id="PF08245"/>
    </source>
</evidence>
<evidence type="ECO:0000256" key="12">
    <source>
        <dbReference type="ARBA" id="ARBA00047493"/>
    </source>
</evidence>
<dbReference type="HOGENOM" id="CLU_015869_1_1_9"/>
<evidence type="ECO:0000313" key="17">
    <source>
        <dbReference type="Proteomes" id="UP000001299"/>
    </source>
</evidence>
<dbReference type="GO" id="GO:0005524">
    <property type="term" value="F:ATP binding"/>
    <property type="evidence" value="ECO:0007669"/>
    <property type="project" value="UniProtKB-KW"/>
</dbReference>
<dbReference type="Pfam" id="PF02875">
    <property type="entry name" value="Mur_ligase_C"/>
    <property type="match status" value="1"/>
</dbReference>
<dbReference type="GO" id="GO:0005829">
    <property type="term" value="C:cytosol"/>
    <property type="evidence" value="ECO:0007669"/>
    <property type="project" value="TreeGrafter"/>
</dbReference>
<dbReference type="NCBIfam" id="TIGR01499">
    <property type="entry name" value="folC"/>
    <property type="match status" value="1"/>
</dbReference>
<dbReference type="Gene3D" id="3.90.190.20">
    <property type="entry name" value="Mur ligase, C-terminal domain"/>
    <property type="match status" value="1"/>
</dbReference>
<dbReference type="AlphaFoldDB" id="E0RWY0"/>
<accession>E0RWY0</accession>
<dbReference type="STRING" id="515622.bpr_I2155"/>
<dbReference type="Pfam" id="PF08245">
    <property type="entry name" value="Mur_ligase_M"/>
    <property type="match status" value="1"/>
</dbReference>
<feature type="domain" description="Mur ligase central" evidence="15">
    <location>
        <begin position="161"/>
        <end position="299"/>
    </location>
</feature>
<dbReference type="EMBL" id="CP001810">
    <property type="protein sequence ID" value="ADL34888.1"/>
    <property type="molecule type" value="Genomic_DNA"/>
</dbReference>
<evidence type="ECO:0000256" key="3">
    <source>
        <dbReference type="ARBA" id="ARBA00013025"/>
    </source>
</evidence>
<evidence type="ECO:0000256" key="8">
    <source>
        <dbReference type="ARBA" id="ARBA00022840"/>
    </source>
</evidence>
<evidence type="ECO:0000256" key="11">
    <source>
        <dbReference type="ARBA" id="ARBA00030876"/>
    </source>
</evidence>
<dbReference type="GO" id="GO:0046872">
    <property type="term" value="F:metal ion binding"/>
    <property type="evidence" value="ECO:0007669"/>
    <property type="project" value="UniProtKB-KW"/>
</dbReference>
<dbReference type="FunFam" id="3.40.1190.10:FF:000011">
    <property type="entry name" value="Folylpolyglutamate synthase/dihydrofolate synthase"/>
    <property type="match status" value="1"/>
</dbReference>
<dbReference type="PIRSF" id="PIRSF001563">
    <property type="entry name" value="Folylpolyglu_synth"/>
    <property type="match status" value="1"/>
</dbReference>
<dbReference type="InterPro" id="IPR036565">
    <property type="entry name" value="Mur-like_cat_sf"/>
</dbReference>
<dbReference type="RefSeq" id="WP_013281542.1">
    <property type="nucleotide sequence ID" value="NC_014387.1"/>
</dbReference>
<evidence type="ECO:0000313" key="16">
    <source>
        <dbReference type="EMBL" id="ADL34888.1"/>
    </source>
</evidence>
<dbReference type="InterPro" id="IPR004101">
    <property type="entry name" value="Mur_ligase_C"/>
</dbReference>
<dbReference type="InterPro" id="IPR013221">
    <property type="entry name" value="Mur_ligase_cen"/>
</dbReference>
<comment type="cofactor">
    <cofactor evidence="1">
        <name>Mg(2+)</name>
        <dbReference type="ChEBI" id="CHEBI:18420"/>
    </cofactor>
</comment>
<evidence type="ECO:0000256" key="6">
    <source>
        <dbReference type="ARBA" id="ARBA00022723"/>
    </source>
</evidence>
<keyword evidence="9" id="KW-0460">Magnesium</keyword>
<dbReference type="GO" id="GO:0006730">
    <property type="term" value="P:one-carbon metabolic process"/>
    <property type="evidence" value="ECO:0007669"/>
    <property type="project" value="UniProtKB-KW"/>
</dbReference>
<dbReference type="SUPFAM" id="SSF53623">
    <property type="entry name" value="MurD-like peptide ligases, catalytic domain"/>
    <property type="match status" value="1"/>
</dbReference>